<dbReference type="PANTHER" id="PTHR43423">
    <property type="entry name" value="ABC TRANSPORTER I FAMILY MEMBER 17"/>
    <property type="match status" value="1"/>
</dbReference>
<dbReference type="Proteomes" id="UP000831151">
    <property type="component" value="Chromosome"/>
</dbReference>
<dbReference type="RefSeq" id="WP_249243142.1">
    <property type="nucleotide sequence ID" value="NZ_CP096649.1"/>
</dbReference>
<dbReference type="GO" id="GO:0005886">
    <property type="term" value="C:plasma membrane"/>
    <property type="evidence" value="ECO:0007669"/>
    <property type="project" value="UniProtKB-SubCell"/>
</dbReference>
<dbReference type="InterPro" id="IPR003439">
    <property type="entry name" value="ABC_transporter-like_ATP-bd"/>
</dbReference>
<dbReference type="GO" id="GO:0016887">
    <property type="term" value="F:ATP hydrolysis activity"/>
    <property type="evidence" value="ECO:0007669"/>
    <property type="project" value="InterPro"/>
</dbReference>
<dbReference type="InterPro" id="IPR003593">
    <property type="entry name" value="AAA+_ATPase"/>
</dbReference>
<comment type="subcellular location">
    <subcellularLocation>
        <location evidence="1">Cell membrane</location>
        <topology evidence="1">Peripheral membrane protein</topology>
    </subcellularLocation>
</comment>
<keyword evidence="7" id="KW-1185">Reference proteome</keyword>
<proteinExistence type="predicted"/>
<keyword evidence="4 6" id="KW-0067">ATP-binding</keyword>
<feature type="domain" description="ABC transporter" evidence="5">
    <location>
        <begin position="2"/>
        <end position="210"/>
    </location>
</feature>
<evidence type="ECO:0000313" key="7">
    <source>
        <dbReference type="Proteomes" id="UP000831151"/>
    </source>
</evidence>
<dbReference type="PANTHER" id="PTHR43423:SF1">
    <property type="entry name" value="ABC TRANSPORTER I FAMILY MEMBER 17"/>
    <property type="match status" value="1"/>
</dbReference>
<dbReference type="InterPro" id="IPR027417">
    <property type="entry name" value="P-loop_NTPase"/>
</dbReference>
<evidence type="ECO:0000259" key="5">
    <source>
        <dbReference type="PROSITE" id="PS50893"/>
    </source>
</evidence>
<dbReference type="PROSITE" id="PS00211">
    <property type="entry name" value="ABC_TRANSPORTER_1"/>
    <property type="match status" value="1"/>
</dbReference>
<evidence type="ECO:0000256" key="2">
    <source>
        <dbReference type="ARBA" id="ARBA00022448"/>
    </source>
</evidence>
<dbReference type="EMBL" id="CP096649">
    <property type="protein sequence ID" value="UQK59793.1"/>
    <property type="molecule type" value="Genomic_DNA"/>
</dbReference>
<sequence length="210" mass="23655">MFELKNVQFKNILNIDNLIIDDSGLTMIIGPSGSGKSTLLKMLDDIISPDNGEILYKGDNISSYKAHELRRKIIMQSQFPAIFEGNVRDNLNIARKFSGLAPLDDANLKELLNIVLLDKKLDDDPKYFSGGEKTRLSIARVLAMDAEVYLFDEPTSSLDDETEFNLINKVIQYLKEKNKKIVMVSHSEKLFSLAEQVIEINNNTASIKEA</sequence>
<dbReference type="SMART" id="SM00382">
    <property type="entry name" value="AAA"/>
    <property type="match status" value="1"/>
</dbReference>
<dbReference type="CDD" id="cd03225">
    <property type="entry name" value="ABC_cobalt_CbiO_domain1"/>
    <property type="match status" value="1"/>
</dbReference>
<dbReference type="GO" id="GO:0005524">
    <property type="term" value="F:ATP binding"/>
    <property type="evidence" value="ECO:0007669"/>
    <property type="project" value="UniProtKB-KW"/>
</dbReference>
<dbReference type="InterPro" id="IPR017871">
    <property type="entry name" value="ABC_transporter-like_CS"/>
</dbReference>
<keyword evidence="2" id="KW-0813">Transport</keyword>
<evidence type="ECO:0000256" key="3">
    <source>
        <dbReference type="ARBA" id="ARBA00022741"/>
    </source>
</evidence>
<evidence type="ECO:0000256" key="1">
    <source>
        <dbReference type="ARBA" id="ARBA00004202"/>
    </source>
</evidence>
<dbReference type="PROSITE" id="PS50893">
    <property type="entry name" value="ABC_TRANSPORTER_2"/>
    <property type="match status" value="1"/>
</dbReference>
<keyword evidence="3" id="KW-0547">Nucleotide-binding</keyword>
<gene>
    <name evidence="6" type="ORF">M1R53_03875</name>
</gene>
<accession>A0A9E7DKA5</accession>
<evidence type="ECO:0000256" key="4">
    <source>
        <dbReference type="ARBA" id="ARBA00022840"/>
    </source>
</evidence>
<reference evidence="6" key="1">
    <citation type="submission" date="2022-04" db="EMBL/GenBank/DDBJ databases">
        <title>Complete genome sequences of Ezakiella coagulans and Fenollaria massiliensis.</title>
        <authorList>
            <person name="France M.T."/>
            <person name="Clifford J."/>
            <person name="Narina S."/>
            <person name="Rutt L."/>
            <person name="Ravel J."/>
        </authorList>
    </citation>
    <scope>NUCLEOTIDE SEQUENCE</scope>
    <source>
        <strain evidence="6">C0061C2</strain>
    </source>
</reference>
<name>A0A9E7DKA5_9FIRM</name>
<dbReference type="SUPFAM" id="SSF52540">
    <property type="entry name" value="P-loop containing nucleoside triphosphate hydrolases"/>
    <property type="match status" value="1"/>
</dbReference>
<dbReference type="GO" id="GO:0022857">
    <property type="term" value="F:transmembrane transporter activity"/>
    <property type="evidence" value="ECO:0007669"/>
    <property type="project" value="UniProtKB-ARBA"/>
</dbReference>
<dbReference type="InterPro" id="IPR015856">
    <property type="entry name" value="ABC_transpr_CbiO/EcfA_su"/>
</dbReference>
<protein>
    <submittedName>
        <fullName evidence="6">Energy-coupling factor ABC transporter ATP-binding protein</fullName>
    </submittedName>
</protein>
<dbReference type="AlphaFoldDB" id="A0A9E7DKA5"/>
<organism evidence="6 7">
    <name type="scientific">Fenollaria massiliensis</name>
    <dbReference type="NCBI Taxonomy" id="938288"/>
    <lineage>
        <taxon>Bacteria</taxon>
        <taxon>Bacillati</taxon>
        <taxon>Bacillota</taxon>
        <taxon>Clostridia</taxon>
        <taxon>Eubacteriales</taxon>
        <taxon>Fenollaria</taxon>
    </lineage>
</organism>
<dbReference type="Gene3D" id="3.40.50.300">
    <property type="entry name" value="P-loop containing nucleotide triphosphate hydrolases"/>
    <property type="match status" value="1"/>
</dbReference>
<dbReference type="Pfam" id="PF00005">
    <property type="entry name" value="ABC_tran"/>
    <property type="match status" value="1"/>
</dbReference>
<evidence type="ECO:0000313" key="6">
    <source>
        <dbReference type="EMBL" id="UQK59793.1"/>
    </source>
</evidence>
<dbReference type="KEGG" id="fms:M1R53_03875"/>